<dbReference type="AlphaFoldDB" id="B0SY82"/>
<gene>
    <name evidence="1" type="ordered locus">Caul_2702</name>
</gene>
<dbReference type="SUPFAM" id="SSF81301">
    <property type="entry name" value="Nucleotidyltransferase"/>
    <property type="match status" value="1"/>
</dbReference>
<name>B0SY82_CAUSK</name>
<dbReference type="HOGENOM" id="CLU_1546426_0_0_5"/>
<dbReference type="STRING" id="366602.Caul_2702"/>
<dbReference type="InterPro" id="IPR043519">
    <property type="entry name" value="NT_sf"/>
</dbReference>
<dbReference type="eggNOG" id="ENOG5034278">
    <property type="taxonomic scope" value="Bacteria"/>
</dbReference>
<protein>
    <submittedName>
        <fullName evidence="1">Uncharacterized protein</fullName>
    </submittedName>
</protein>
<dbReference type="OrthoDB" id="8137345at2"/>
<dbReference type="EMBL" id="CP000927">
    <property type="protein sequence ID" value="ABZ71829.1"/>
    <property type="molecule type" value="Genomic_DNA"/>
</dbReference>
<proteinExistence type="predicted"/>
<accession>B0SY82</accession>
<sequence length="180" mass="19785">MVRTRLDAYQPRPSVADPRPVLLAATLDFVREARTCPNVLRIALVGSLATPKPIPKDVDVLVTLADHEDLTALAQISRRLKGRANAINLGADIFLCDADSRYIGRVCCYRECHPRMACEGRQCTTGRFLNNDLDNVALDRSLTLAPPIDLWPTLQRRTAVPDDVEQLLLSALSEDLPGAG</sequence>
<evidence type="ECO:0000313" key="1">
    <source>
        <dbReference type="EMBL" id="ABZ71829.1"/>
    </source>
</evidence>
<organism evidence="1">
    <name type="scientific">Caulobacter sp. (strain K31)</name>
    <dbReference type="NCBI Taxonomy" id="366602"/>
    <lineage>
        <taxon>Bacteria</taxon>
        <taxon>Pseudomonadati</taxon>
        <taxon>Pseudomonadota</taxon>
        <taxon>Alphaproteobacteria</taxon>
        <taxon>Caulobacterales</taxon>
        <taxon>Caulobacteraceae</taxon>
        <taxon>Caulobacter</taxon>
    </lineage>
</organism>
<reference evidence="1" key="1">
    <citation type="submission" date="2008-01" db="EMBL/GenBank/DDBJ databases">
        <title>Complete sequence of chromosome of Caulobacter sp. K31.</title>
        <authorList>
            <consortium name="US DOE Joint Genome Institute"/>
            <person name="Copeland A."/>
            <person name="Lucas S."/>
            <person name="Lapidus A."/>
            <person name="Barry K."/>
            <person name="Glavina del Rio T."/>
            <person name="Dalin E."/>
            <person name="Tice H."/>
            <person name="Pitluck S."/>
            <person name="Bruce D."/>
            <person name="Goodwin L."/>
            <person name="Thompson L.S."/>
            <person name="Brettin T."/>
            <person name="Detter J.C."/>
            <person name="Han C."/>
            <person name="Schmutz J."/>
            <person name="Larimer F."/>
            <person name="Land M."/>
            <person name="Hauser L."/>
            <person name="Kyrpides N."/>
            <person name="Kim E."/>
            <person name="Stephens C."/>
            <person name="Richardson P."/>
        </authorList>
    </citation>
    <scope>NUCLEOTIDE SEQUENCE [LARGE SCALE GENOMIC DNA]</scope>
    <source>
        <strain evidence="1">K31</strain>
    </source>
</reference>
<dbReference type="KEGG" id="cak:Caul_2702"/>